<evidence type="ECO:0000313" key="2">
    <source>
        <dbReference type="Proteomes" id="UP001466933"/>
    </source>
</evidence>
<dbReference type="EMBL" id="JBCPYA010000020">
    <property type="protein sequence ID" value="MEN2474819.1"/>
    <property type="molecule type" value="Genomic_DNA"/>
</dbReference>
<dbReference type="RefSeq" id="WP_343494933.1">
    <property type="nucleotide sequence ID" value="NZ_JBCPYA010000020.1"/>
</dbReference>
<evidence type="ECO:0008006" key="3">
    <source>
        <dbReference type="Google" id="ProtNLM"/>
    </source>
</evidence>
<proteinExistence type="predicted"/>
<protein>
    <recommendedName>
        <fullName evidence="3">Integrase</fullName>
    </recommendedName>
</protein>
<evidence type="ECO:0000313" key="1">
    <source>
        <dbReference type="EMBL" id="MEN2474819.1"/>
    </source>
</evidence>
<gene>
    <name evidence="1" type="ORF">VOI36_33440</name>
</gene>
<sequence length="851" mass="97721">MPSEKNQKRGNRNSVDEWIAARRRLFEQDIEEACGIKWGDKFWRLDALRRRKNICDTKLDVNVEAISIYLRSSIKSGVVGGRIDSFLEFEKAIIFEKATSRNWDVSQVTLDGIVTTMGFLVRATVGIPARHPADLTGRHFDEAQRLLMEAIRRRDAYLEKNNLPSNTRVGRVDGFGNLYISEGNAYKCTRVLIEISKILCDLMGGRRIVFTPLITWDEKRHNGRGLERRRDRDALYPDIEAIYFLADLAQNPEKLLPMDRLYLRLIELTLVADKRISEVLALPYDPVVEKDGILGLRYEPRKGAAPYVTWIPQELVPTHQMRRLATESDSAWIAARTMFLRAIKDIQAITERSRLFAKKLEATMGTDELPLPPPKNDWPFIVDDYEIVGLIPGTEISDYYTKTELDSFGVNLFNWGARLRSIRVKFKRRVCSSVPYISRDKYCCLSSDDRDREWKRFIVSRASTRPEKLLSLREFVRLFCEKSSSNEAGRVRRWWLEYHRLLHGDKFNIDPRSVVRMFSKMASQTVFVHKNDLKNFLVDEYRMRRVIRRGDSESEMLPLSDALFCIDDGLWRPGKQNAPFVRSLMAHSVRGWLLGTKSRASVFSRYGRSDLVPVAPHMLRRFNTTELRLAGVSSIYIARQAGRSIRHVDDYDYIDDSTLIDIGRNKLCSDMMPEVKYVADLRADLEGHSIPFQTISDFVKGQLSGRSATEFGSCSHEHSIGACPSFKACYMGCGEFWVKKGDLREMARHRADYLQTRRALEVARSQLGEAFYSAHYVVQYGAQLATLRRILDVHADRSIPDGTMYKPMPEKRVPTAESLRALFDDDESLRELLETVDQLLAAEDANGGKAA</sequence>
<organism evidence="1 2">
    <name type="scientific">Burkholderia theae</name>
    <dbReference type="NCBI Taxonomy" id="3143496"/>
    <lineage>
        <taxon>Bacteria</taxon>
        <taxon>Pseudomonadati</taxon>
        <taxon>Pseudomonadota</taxon>
        <taxon>Betaproteobacteria</taxon>
        <taxon>Burkholderiales</taxon>
        <taxon>Burkholderiaceae</taxon>
        <taxon>Burkholderia</taxon>
    </lineage>
</organism>
<keyword evidence="2" id="KW-1185">Reference proteome</keyword>
<reference evidence="1 2" key="1">
    <citation type="submission" date="2024-05" db="EMBL/GenBank/DDBJ databases">
        <title>Burkholderia sp. Nov. a novel bacteria isolated from rhizosphere soil of Camellia sinensis.</title>
        <authorList>
            <person name="Dong Y."/>
        </authorList>
    </citation>
    <scope>NUCLEOTIDE SEQUENCE [LARGE SCALE GENOMIC DNA]</scope>
    <source>
        <strain evidence="1 2">GS2Y</strain>
    </source>
</reference>
<dbReference type="Proteomes" id="UP001466933">
    <property type="component" value="Unassembled WGS sequence"/>
</dbReference>
<accession>A0ABU9WRW2</accession>
<comment type="caution">
    <text evidence="1">The sequence shown here is derived from an EMBL/GenBank/DDBJ whole genome shotgun (WGS) entry which is preliminary data.</text>
</comment>
<name>A0ABU9WRW2_9BURK</name>